<name>A0ABY8WQJ1_9ACTN</name>
<proteinExistence type="predicted"/>
<protein>
    <submittedName>
        <fullName evidence="1">DUF6401 family natural product biosynthesis protein</fullName>
    </submittedName>
</protein>
<dbReference type="EMBL" id="CP126980">
    <property type="protein sequence ID" value="WIM99256.1"/>
    <property type="molecule type" value="Genomic_DNA"/>
</dbReference>
<dbReference type="Pfam" id="PF19939">
    <property type="entry name" value="DUF6401"/>
    <property type="match status" value="1"/>
</dbReference>
<evidence type="ECO:0000313" key="1">
    <source>
        <dbReference type="EMBL" id="WIM99256.1"/>
    </source>
</evidence>
<reference evidence="1 2" key="1">
    <citation type="submission" date="2023-06" db="EMBL/GenBank/DDBJ databases">
        <authorList>
            <person name="Yushchuk O."/>
            <person name="Binda E."/>
            <person name="Ruckert-Reed C."/>
            <person name="Fedorenko V."/>
            <person name="Kalinowski J."/>
            <person name="Marinelli F."/>
        </authorList>
    </citation>
    <scope>NUCLEOTIDE SEQUENCE [LARGE SCALE GENOMIC DNA]</scope>
    <source>
        <strain evidence="1 2">NRRL 3884</strain>
    </source>
</reference>
<keyword evidence="2" id="KW-1185">Reference proteome</keyword>
<sequence>MELDQRDQTAVTAGARLALNQWSRRLGVPGPAVLTARPGLVALLDQHTARIREALGERLDVVNLAAYADGVADAAARRGWTVPEPGGTDWREASWPAVHLLAVCLLADEPAPPVPADGAW</sequence>
<dbReference type="RefSeq" id="WP_284920695.1">
    <property type="nucleotide sequence ID" value="NZ_CP126980.1"/>
</dbReference>
<dbReference type="InterPro" id="IPR045647">
    <property type="entry name" value="DUF6401"/>
</dbReference>
<organism evidence="1 2">
    <name type="scientific">Actinoplanes oblitus</name>
    <dbReference type="NCBI Taxonomy" id="3040509"/>
    <lineage>
        <taxon>Bacteria</taxon>
        <taxon>Bacillati</taxon>
        <taxon>Actinomycetota</taxon>
        <taxon>Actinomycetes</taxon>
        <taxon>Micromonosporales</taxon>
        <taxon>Micromonosporaceae</taxon>
        <taxon>Actinoplanes</taxon>
    </lineage>
</organism>
<evidence type="ECO:0000313" key="2">
    <source>
        <dbReference type="Proteomes" id="UP001240150"/>
    </source>
</evidence>
<gene>
    <name evidence="1" type="ORF">ACTOB_002903</name>
</gene>
<accession>A0ABY8WQJ1</accession>
<dbReference type="Proteomes" id="UP001240150">
    <property type="component" value="Chromosome"/>
</dbReference>